<name>A0A212TI30_9MICO</name>
<feature type="transmembrane region" description="Helical" evidence="2">
    <location>
        <begin position="36"/>
        <end position="60"/>
    </location>
</feature>
<accession>A0A212TI30</accession>
<keyword evidence="2" id="KW-0812">Transmembrane</keyword>
<dbReference type="EMBL" id="FYEZ01000001">
    <property type="protein sequence ID" value="SNC65625.1"/>
    <property type="molecule type" value="Genomic_DNA"/>
</dbReference>
<protein>
    <recommendedName>
        <fullName evidence="5">LytR cell envelope-related transcriptional attenuator</fullName>
    </recommendedName>
</protein>
<proteinExistence type="predicted"/>
<dbReference type="AlphaFoldDB" id="A0A212TI30"/>
<sequence>MQDAIVTDPYDPETPWARPPAARREPPRRRRRGEDLAFWGLVALLAAAALYGLSLILGLWPEEESTTGAGCYDELDAPRIYLADAGAGETAVNRASEQLRARGVVVLGVAEAETPEDGVTQILTGPDSAHTRDALKVWFPKATVVEDARDGSVATLALSSRANLVESPKKVGEPTEACTA</sequence>
<evidence type="ECO:0000256" key="1">
    <source>
        <dbReference type="SAM" id="MobiDB-lite"/>
    </source>
</evidence>
<evidence type="ECO:0008006" key="5">
    <source>
        <dbReference type="Google" id="ProtNLM"/>
    </source>
</evidence>
<dbReference type="OrthoDB" id="9983092at2"/>
<gene>
    <name evidence="3" type="ORF">SAMN05445756_1383</name>
</gene>
<evidence type="ECO:0000313" key="4">
    <source>
        <dbReference type="Proteomes" id="UP000198122"/>
    </source>
</evidence>
<dbReference type="RefSeq" id="WP_088818226.1">
    <property type="nucleotide sequence ID" value="NZ_FYEZ01000001.1"/>
</dbReference>
<reference evidence="3 4" key="1">
    <citation type="submission" date="2017-06" db="EMBL/GenBank/DDBJ databases">
        <authorList>
            <person name="Kim H.J."/>
            <person name="Triplett B.A."/>
        </authorList>
    </citation>
    <scope>NUCLEOTIDE SEQUENCE [LARGE SCALE GENOMIC DNA]</scope>
    <source>
        <strain evidence="3 4">DSM 22179</strain>
    </source>
</reference>
<keyword evidence="2" id="KW-0472">Membrane</keyword>
<evidence type="ECO:0000313" key="3">
    <source>
        <dbReference type="EMBL" id="SNC65625.1"/>
    </source>
</evidence>
<dbReference type="Proteomes" id="UP000198122">
    <property type="component" value="Unassembled WGS sequence"/>
</dbReference>
<keyword evidence="2" id="KW-1133">Transmembrane helix</keyword>
<organism evidence="3 4">
    <name type="scientific">Kytococcus aerolatus</name>
    <dbReference type="NCBI Taxonomy" id="592308"/>
    <lineage>
        <taxon>Bacteria</taxon>
        <taxon>Bacillati</taxon>
        <taxon>Actinomycetota</taxon>
        <taxon>Actinomycetes</taxon>
        <taxon>Micrococcales</taxon>
        <taxon>Kytococcaceae</taxon>
        <taxon>Kytococcus</taxon>
    </lineage>
</organism>
<feature type="region of interest" description="Disordered" evidence="1">
    <location>
        <begin position="1"/>
        <end position="29"/>
    </location>
</feature>
<evidence type="ECO:0000256" key="2">
    <source>
        <dbReference type="SAM" id="Phobius"/>
    </source>
</evidence>
<keyword evidence="4" id="KW-1185">Reference proteome</keyword>